<dbReference type="GO" id="GO:0005524">
    <property type="term" value="F:ATP binding"/>
    <property type="evidence" value="ECO:0007669"/>
    <property type="project" value="UniProtKB-KW"/>
</dbReference>
<name>A0A7Z7YRW2_STACP</name>
<gene>
    <name evidence="1" type="ORF">EQ811_16205</name>
</gene>
<proteinExistence type="predicted"/>
<keyword evidence="1" id="KW-0547">Nucleotide-binding</keyword>
<dbReference type="AlphaFoldDB" id="A0A7Z7YRW2"/>
<comment type="caution">
    <text evidence="1">The sequence shown here is derived from an EMBL/GenBank/DDBJ whole genome shotgun (WGS) entry which is preliminary data.</text>
</comment>
<dbReference type="Proteomes" id="UP000291949">
    <property type="component" value="Unassembled WGS sequence"/>
</dbReference>
<protein>
    <submittedName>
        <fullName evidence="1">Iron-enterobactin transporter ATP-binding protein</fullName>
    </submittedName>
</protein>
<keyword evidence="1" id="KW-0067">ATP-binding</keyword>
<sequence length="43" mass="4931">RSDEVLTKNILEKVFNIDGVLDIDPRTGKPILVTYDLFCQTYS</sequence>
<dbReference type="EMBL" id="SCHC01000687">
    <property type="protein sequence ID" value="TBW68094.1"/>
    <property type="molecule type" value="Genomic_DNA"/>
</dbReference>
<evidence type="ECO:0000313" key="2">
    <source>
        <dbReference type="Proteomes" id="UP000291949"/>
    </source>
</evidence>
<feature type="non-terminal residue" evidence="1">
    <location>
        <position position="1"/>
    </location>
</feature>
<evidence type="ECO:0000313" key="1">
    <source>
        <dbReference type="EMBL" id="TBW68094.1"/>
    </source>
</evidence>
<organism evidence="1 2">
    <name type="scientific">Staphylococcus capitis</name>
    <dbReference type="NCBI Taxonomy" id="29388"/>
    <lineage>
        <taxon>Bacteria</taxon>
        <taxon>Bacillati</taxon>
        <taxon>Bacillota</taxon>
        <taxon>Bacilli</taxon>
        <taxon>Bacillales</taxon>
        <taxon>Staphylococcaceae</taxon>
        <taxon>Staphylococcus</taxon>
    </lineage>
</organism>
<accession>A0A7Z7YRW2</accession>
<reference evidence="1 2" key="1">
    <citation type="journal article" date="2019" name="Sci. Transl. Med.">
        <title>Quorum sensing between bacterial species on the skin protects against epidermal injury in atopic dermatitis.</title>
        <authorList>
            <person name="Williams M.R."/>
        </authorList>
    </citation>
    <scope>NUCLEOTIDE SEQUENCE [LARGE SCALE GENOMIC DNA]</scope>
    <source>
        <strain evidence="1 2">H8</strain>
    </source>
</reference>